<evidence type="ECO:0000313" key="4">
    <source>
        <dbReference type="EMBL" id="GEM74836.1"/>
    </source>
</evidence>
<dbReference type="Gene3D" id="3.90.76.10">
    <property type="entry name" value="Dipeptide-binding Protein, Domain 1"/>
    <property type="match status" value="1"/>
</dbReference>
<dbReference type="GO" id="GO:0043190">
    <property type="term" value="C:ATP-binding cassette (ABC) transporter complex"/>
    <property type="evidence" value="ECO:0007669"/>
    <property type="project" value="InterPro"/>
</dbReference>
<name>A0A511QCA1_9VIBR</name>
<dbReference type="Gene3D" id="3.10.105.10">
    <property type="entry name" value="Dipeptide-binding Protein, Domain 3"/>
    <property type="match status" value="1"/>
</dbReference>
<dbReference type="CDD" id="cd08493">
    <property type="entry name" value="PBP2_DppA_like"/>
    <property type="match status" value="1"/>
</dbReference>
<reference evidence="4 5" key="1">
    <citation type="submission" date="2019-07" db="EMBL/GenBank/DDBJ databases">
        <title>Whole genome shotgun sequence of Vibrio sagamiensis NBRC 104589.</title>
        <authorList>
            <person name="Hosoyama A."/>
            <person name="Uohara A."/>
            <person name="Ohji S."/>
            <person name="Ichikawa N."/>
        </authorList>
    </citation>
    <scope>NUCLEOTIDE SEQUENCE [LARGE SCALE GENOMIC DNA]</scope>
    <source>
        <strain evidence="4 5">NBRC 104589</strain>
    </source>
</reference>
<dbReference type="InterPro" id="IPR000914">
    <property type="entry name" value="SBP_5_dom"/>
</dbReference>
<organism evidence="4 5">
    <name type="scientific">Vibrio sagamiensis NBRC 104589</name>
    <dbReference type="NCBI Taxonomy" id="1219064"/>
    <lineage>
        <taxon>Bacteria</taxon>
        <taxon>Pseudomonadati</taxon>
        <taxon>Pseudomonadota</taxon>
        <taxon>Gammaproteobacteria</taxon>
        <taxon>Vibrionales</taxon>
        <taxon>Vibrionaceae</taxon>
        <taxon>Vibrio</taxon>
    </lineage>
</organism>
<protein>
    <submittedName>
        <fullName evidence="4">ABC transporter substrate-binding protein</fullName>
    </submittedName>
</protein>
<dbReference type="PANTHER" id="PTHR30290:SF38">
    <property type="entry name" value="D,D-DIPEPTIDE-BINDING PERIPLASMIC PROTEIN DDPA-RELATED"/>
    <property type="match status" value="1"/>
</dbReference>
<keyword evidence="2" id="KW-0732">Signal</keyword>
<dbReference type="FunFam" id="3.40.190.10:FF:000036">
    <property type="entry name" value="Dipeptide ABC transporter, substrate-binding protein"/>
    <property type="match status" value="1"/>
</dbReference>
<dbReference type="InterPro" id="IPR030678">
    <property type="entry name" value="Peptide/Ni-bd"/>
</dbReference>
<dbReference type="GO" id="GO:0042938">
    <property type="term" value="P:dipeptide transport"/>
    <property type="evidence" value="ECO:0007669"/>
    <property type="project" value="TreeGrafter"/>
</dbReference>
<sequence length="533" mass="60803">MFFPYKNLLIIGIGIFAFSMQVKAKNNLVYCSEGSPESFNPQRTLSGTARNATAGTIYNRLVEFEGASTRIVPSLAESWTISDNKKVYTFQLKKGVDFHHTKYFNPTRSFNADDVVFSFNRQLVKNHPYHLVGGGIYQYFQGMGMDNLIKSVEKVDDYQVKITLNRPESPFLSNLAMPFMSILSEEYAEKLAQKNNKDQIDNLPVGTGPFIFNRYLKGSTIRYKSNEKYFEGKSKIKNLIFSITPDASVRFQKMKKDECQIAVYPSPADLNSIKEHKNIKLIEQDGLNIGYLALNTEKAPFNNVLVRRAIAHALDKSSYINAIYLNNAVAAINPYPPIMWSYNGNVTTYEHNIEKAKKLLKEAGLPNGFSTTLWTLPVNRPYNPNGKKMGEMMQQDLLKIGIKVDLVSYDWATYLDKVKRGEHEMVQMGWTGDNGDPDNFLYTLFSCDSVDRGSNNSRYCKQDFDELITKARQESDMSKREQMYSEALQIFAQDVPIIPIAHAKVYRAVSHKVEGDIMNAFEMDTFFNLNMRD</sequence>
<comment type="caution">
    <text evidence="4">The sequence shown here is derived from an EMBL/GenBank/DDBJ whole genome shotgun (WGS) entry which is preliminary data.</text>
</comment>
<evidence type="ECO:0000259" key="3">
    <source>
        <dbReference type="Pfam" id="PF00496"/>
    </source>
</evidence>
<evidence type="ECO:0000256" key="1">
    <source>
        <dbReference type="ARBA" id="ARBA00005695"/>
    </source>
</evidence>
<gene>
    <name evidence="4" type="primary">dppA</name>
    <name evidence="4" type="ORF">VSA01S_09480</name>
</gene>
<dbReference type="Pfam" id="PF00496">
    <property type="entry name" value="SBP_bac_5"/>
    <property type="match status" value="1"/>
</dbReference>
<dbReference type="PANTHER" id="PTHR30290">
    <property type="entry name" value="PERIPLASMIC BINDING COMPONENT OF ABC TRANSPORTER"/>
    <property type="match status" value="1"/>
</dbReference>
<dbReference type="Proteomes" id="UP000321922">
    <property type="component" value="Unassembled WGS sequence"/>
</dbReference>
<evidence type="ECO:0000313" key="5">
    <source>
        <dbReference type="Proteomes" id="UP000321922"/>
    </source>
</evidence>
<dbReference type="InterPro" id="IPR039424">
    <property type="entry name" value="SBP_5"/>
</dbReference>
<dbReference type="GO" id="GO:0030288">
    <property type="term" value="C:outer membrane-bounded periplasmic space"/>
    <property type="evidence" value="ECO:0007669"/>
    <property type="project" value="TreeGrafter"/>
</dbReference>
<dbReference type="AlphaFoldDB" id="A0A511QCA1"/>
<dbReference type="PIRSF" id="PIRSF002741">
    <property type="entry name" value="MppA"/>
    <property type="match status" value="1"/>
</dbReference>
<feature type="domain" description="Solute-binding protein family 5" evidence="3">
    <location>
        <begin position="71"/>
        <end position="449"/>
    </location>
</feature>
<dbReference type="Gene3D" id="3.40.190.10">
    <property type="entry name" value="Periplasmic binding protein-like II"/>
    <property type="match status" value="1"/>
</dbReference>
<dbReference type="SUPFAM" id="SSF53850">
    <property type="entry name" value="Periplasmic binding protein-like II"/>
    <property type="match status" value="1"/>
</dbReference>
<comment type="similarity">
    <text evidence="1">Belongs to the bacterial solute-binding protein 5 family.</text>
</comment>
<dbReference type="EMBL" id="BJXJ01000007">
    <property type="protein sequence ID" value="GEM74836.1"/>
    <property type="molecule type" value="Genomic_DNA"/>
</dbReference>
<dbReference type="OrthoDB" id="9801912at2"/>
<evidence type="ECO:0000256" key="2">
    <source>
        <dbReference type="ARBA" id="ARBA00022729"/>
    </source>
</evidence>
<accession>A0A511QCA1</accession>
<dbReference type="RefSeq" id="WP_039981330.1">
    <property type="nucleotide sequence ID" value="NZ_BAOJ01000056.1"/>
</dbReference>
<dbReference type="GO" id="GO:1904680">
    <property type="term" value="F:peptide transmembrane transporter activity"/>
    <property type="evidence" value="ECO:0007669"/>
    <property type="project" value="TreeGrafter"/>
</dbReference>
<proteinExistence type="inferred from homology"/>
<keyword evidence="5" id="KW-1185">Reference proteome</keyword>